<evidence type="ECO:0000313" key="4">
    <source>
        <dbReference type="RefSeq" id="XP_021834334.1"/>
    </source>
</evidence>
<reference evidence="3 4" key="1">
    <citation type="submission" date="2025-04" db="UniProtKB">
        <authorList>
            <consortium name="RefSeq"/>
        </authorList>
    </citation>
    <scope>IDENTIFICATION</scope>
</reference>
<accession>A0A6P5U2I0</accession>
<organism evidence="2 3">
    <name type="scientific">Prunus avium</name>
    <name type="common">Cherry</name>
    <name type="synonym">Cerasus avium</name>
    <dbReference type="NCBI Taxonomy" id="42229"/>
    <lineage>
        <taxon>Eukaryota</taxon>
        <taxon>Viridiplantae</taxon>
        <taxon>Streptophyta</taxon>
        <taxon>Embryophyta</taxon>
        <taxon>Tracheophyta</taxon>
        <taxon>Spermatophyta</taxon>
        <taxon>Magnoliopsida</taxon>
        <taxon>eudicotyledons</taxon>
        <taxon>Gunneridae</taxon>
        <taxon>Pentapetalae</taxon>
        <taxon>rosids</taxon>
        <taxon>fabids</taxon>
        <taxon>Rosales</taxon>
        <taxon>Rosaceae</taxon>
        <taxon>Amygdaloideae</taxon>
        <taxon>Amygdaleae</taxon>
        <taxon>Prunus</taxon>
    </lineage>
</organism>
<feature type="compositionally biased region" description="Polar residues" evidence="1">
    <location>
        <begin position="158"/>
        <end position="168"/>
    </location>
</feature>
<dbReference type="InterPro" id="IPR045021">
    <property type="entry name" value="PSI1/2/3"/>
</dbReference>
<evidence type="ECO:0000313" key="5">
    <source>
        <dbReference type="RefSeq" id="XP_021834335.1"/>
    </source>
</evidence>
<protein>
    <submittedName>
        <fullName evidence="3 4">Uncharacterized protein LOC110774108 isoform X1</fullName>
    </submittedName>
</protein>
<dbReference type="GeneID" id="110774108"/>
<dbReference type="RefSeq" id="XP_021834333.1">
    <property type="nucleotide sequence ID" value="XM_021978641.1"/>
</dbReference>
<dbReference type="GO" id="GO:0045927">
    <property type="term" value="P:positive regulation of growth"/>
    <property type="evidence" value="ECO:0007669"/>
    <property type="project" value="InterPro"/>
</dbReference>
<dbReference type="AlphaFoldDB" id="A0A6P5U2I0"/>
<evidence type="ECO:0000313" key="2">
    <source>
        <dbReference type="Proteomes" id="UP000515124"/>
    </source>
</evidence>
<sequence length="202" mass="22898">MENAFIISFSHFTAFPELMADILDQDYWHRLKEDGSNAARRGDSLAILRADVKMQVKFVSSLKKKSLWSKTFEEVVQKLVDIVHFLHLEIHEAFGSADDEPVESSRRNHKKLGPSGISLQYASIITQINTLEPSETLHGDMVAPSISAAGSFQKELTNQVPNNEGSESSENHMTDEQRERMKASRFKVLEKDVARRRQLQVA</sequence>
<feature type="compositionally biased region" description="Basic and acidic residues" evidence="1">
    <location>
        <begin position="169"/>
        <end position="184"/>
    </location>
</feature>
<dbReference type="PANTHER" id="PTHR31730">
    <property type="entry name" value="OS01G0873900 PROTEIN"/>
    <property type="match status" value="1"/>
</dbReference>
<evidence type="ECO:0000256" key="1">
    <source>
        <dbReference type="SAM" id="MobiDB-lite"/>
    </source>
</evidence>
<dbReference type="PANTHER" id="PTHR31730:SF32">
    <property type="entry name" value="PROTEIN PSK SIMULATOR 1"/>
    <property type="match status" value="1"/>
</dbReference>
<dbReference type="RefSeq" id="XP_021834334.1">
    <property type="nucleotide sequence ID" value="XM_021978642.1"/>
</dbReference>
<feature type="region of interest" description="Disordered" evidence="1">
    <location>
        <begin position="158"/>
        <end position="184"/>
    </location>
</feature>
<evidence type="ECO:0000313" key="3">
    <source>
        <dbReference type="RefSeq" id="XP_021834333.1"/>
    </source>
</evidence>
<dbReference type="RefSeq" id="XP_021834335.1">
    <property type="nucleotide sequence ID" value="XM_021978643.1"/>
</dbReference>
<gene>
    <name evidence="3 4 5" type="primary">LOC110774108</name>
</gene>
<name>A0A6P5U2I0_PRUAV</name>
<keyword evidence="2" id="KW-1185">Reference proteome</keyword>
<dbReference type="KEGG" id="pavi:110774108"/>
<dbReference type="Proteomes" id="UP000515124">
    <property type="component" value="Unplaced"/>
</dbReference>
<proteinExistence type="predicted"/>